<dbReference type="RefSeq" id="WP_089672990.1">
    <property type="nucleotide sequence ID" value="NZ_CP024845.1"/>
</dbReference>
<sequence length="458" mass="50260">MREYAGSMPRSRTALYEQVDTHWFRILLLGSMLLVSVATILRFADNPFYVNKDSALFQHAGWSILNGADLYIDIWDLKPPLIYFVTVGLAALSFGNMAVLHVLSVIVAVGTIVAGITLVGVLTHRLTNDGFASVVAGLTMFILTSVYSFPYAGIRPKYFVFLCGVGALLLAVDDRPFLAGAAGAAAAGFWQLGAPIALLVVGMSLQRNGRDGMWRAIGGGLTVTVLTVAPFVLQGHTTALFVEAVLAPIYGVEGYTVVGRLLMFVIQIGYGVLIVPFAIYGWGQAIVDDYTEYWWVAAGGVIYSYQLFLEFQGAIELILLFMFLALGVGLLVSYSSTPSRRSVIAGCVVLLVVTSGYWNLAWAISGSPEPPLQNAVEDEHDRWDVPKYDSLPEDPEGWPSMETIYWEKLQPDQCHYRLGLKQQYFEQETGGTLYKSTCGQWPFEEPPAEWLLGSLSPF</sequence>
<feature type="transmembrane region" description="Helical" evidence="1">
    <location>
        <begin position="293"/>
        <end position="311"/>
    </location>
</feature>
<dbReference type="EMBL" id="FNYR01000018">
    <property type="protein sequence ID" value="SEJ04858.1"/>
    <property type="molecule type" value="Genomic_DNA"/>
</dbReference>
<dbReference type="Pfam" id="PF15971">
    <property type="entry name" value="Mannosyl_trans4"/>
    <property type="match status" value="1"/>
</dbReference>
<protein>
    <submittedName>
        <fullName evidence="2">DolP-mannose mannosyltransferase</fullName>
    </submittedName>
</protein>
<keyword evidence="2" id="KW-0328">Glycosyltransferase</keyword>
<dbReference type="KEGG" id="hae:halTADL_2702"/>
<feature type="transmembrane region" description="Helical" evidence="1">
    <location>
        <begin position="178"/>
        <end position="201"/>
    </location>
</feature>
<keyword evidence="1" id="KW-1133">Transmembrane helix</keyword>
<dbReference type="GeneID" id="35003473"/>
<feature type="transmembrane region" description="Helical" evidence="1">
    <location>
        <begin position="105"/>
        <end position="124"/>
    </location>
</feature>
<accession>A0A1H6VJT5</accession>
<name>A0A1H6VJT5_9EURY</name>
<keyword evidence="1" id="KW-0472">Membrane</keyword>
<dbReference type="STRING" id="1073996.SAMN05444271_1182"/>
<keyword evidence="1" id="KW-0812">Transmembrane</keyword>
<gene>
    <name evidence="2" type="ORF">SAMN05444271_1182</name>
</gene>
<dbReference type="Proteomes" id="UP000198888">
    <property type="component" value="Unassembled WGS sequence"/>
</dbReference>
<dbReference type="InterPro" id="IPR031897">
    <property type="entry name" value="AglS"/>
</dbReference>
<reference evidence="2 3" key="1">
    <citation type="submission" date="2016-10" db="EMBL/GenBank/DDBJ databases">
        <authorList>
            <person name="de Groot N.N."/>
        </authorList>
    </citation>
    <scope>NUCLEOTIDE SEQUENCE [LARGE SCALE GENOMIC DNA]</scope>
    <source>
        <strain evidence="2 3">DSM 22187</strain>
    </source>
</reference>
<dbReference type="OrthoDB" id="237187at2157"/>
<keyword evidence="3" id="KW-1185">Reference proteome</keyword>
<evidence type="ECO:0000313" key="2">
    <source>
        <dbReference type="EMBL" id="SEJ04858.1"/>
    </source>
</evidence>
<accession>A0A2H4Q4Y1</accession>
<feature type="transmembrane region" description="Helical" evidence="1">
    <location>
        <begin position="261"/>
        <end position="281"/>
    </location>
</feature>
<organism evidence="2 3">
    <name type="scientific">Halohasta litchfieldiae</name>
    <dbReference type="NCBI Taxonomy" id="1073996"/>
    <lineage>
        <taxon>Archaea</taxon>
        <taxon>Methanobacteriati</taxon>
        <taxon>Methanobacteriota</taxon>
        <taxon>Stenosarchaea group</taxon>
        <taxon>Halobacteria</taxon>
        <taxon>Halobacteriales</taxon>
        <taxon>Haloferacaceae</taxon>
        <taxon>Halohasta</taxon>
    </lineage>
</organism>
<evidence type="ECO:0000313" key="3">
    <source>
        <dbReference type="Proteomes" id="UP000198888"/>
    </source>
</evidence>
<dbReference type="AlphaFoldDB" id="A0A1H6VJT5"/>
<feature type="transmembrane region" description="Helical" evidence="1">
    <location>
        <begin position="317"/>
        <end position="336"/>
    </location>
</feature>
<feature type="transmembrane region" description="Helical" evidence="1">
    <location>
        <begin position="130"/>
        <end position="149"/>
    </location>
</feature>
<feature type="transmembrane region" description="Helical" evidence="1">
    <location>
        <begin position="156"/>
        <end position="172"/>
    </location>
</feature>
<feature type="transmembrane region" description="Helical" evidence="1">
    <location>
        <begin position="343"/>
        <end position="364"/>
    </location>
</feature>
<keyword evidence="2" id="KW-0808">Transferase</keyword>
<feature type="transmembrane region" description="Helical" evidence="1">
    <location>
        <begin position="81"/>
        <end position="100"/>
    </location>
</feature>
<feature type="transmembrane region" description="Helical" evidence="1">
    <location>
        <begin position="213"/>
        <end position="233"/>
    </location>
</feature>
<evidence type="ECO:0000256" key="1">
    <source>
        <dbReference type="SAM" id="Phobius"/>
    </source>
</evidence>
<feature type="transmembrane region" description="Helical" evidence="1">
    <location>
        <begin position="21"/>
        <end position="44"/>
    </location>
</feature>
<dbReference type="GO" id="GO:0004169">
    <property type="term" value="F:dolichyl-phosphate-mannose-protein mannosyltransferase activity"/>
    <property type="evidence" value="ECO:0007669"/>
    <property type="project" value="InterPro"/>
</dbReference>
<proteinExistence type="predicted"/>